<feature type="domain" description="Corticotropin-releasing factor binding protein N-terminal" evidence="6">
    <location>
        <begin position="5546"/>
        <end position="5652"/>
    </location>
</feature>
<name>A0ABQ8J255_DERPT</name>
<comment type="caution">
    <text evidence="7">The sequence shown here is derived from an EMBL/GenBank/DDBJ whole genome shotgun (WGS) entry which is preliminary data.</text>
</comment>
<organism evidence="7 8">
    <name type="scientific">Dermatophagoides pteronyssinus</name>
    <name type="common">European house dust mite</name>
    <dbReference type="NCBI Taxonomy" id="6956"/>
    <lineage>
        <taxon>Eukaryota</taxon>
        <taxon>Metazoa</taxon>
        <taxon>Ecdysozoa</taxon>
        <taxon>Arthropoda</taxon>
        <taxon>Chelicerata</taxon>
        <taxon>Arachnida</taxon>
        <taxon>Acari</taxon>
        <taxon>Acariformes</taxon>
        <taxon>Sarcoptiformes</taxon>
        <taxon>Astigmata</taxon>
        <taxon>Psoroptidia</taxon>
        <taxon>Analgoidea</taxon>
        <taxon>Pyroglyphidae</taxon>
        <taxon>Dermatophagoidinae</taxon>
        <taxon>Dermatophagoides</taxon>
    </lineage>
</organism>
<feature type="domain" description="Corticotropin-releasing factor binding protein N-terminal" evidence="6">
    <location>
        <begin position="40"/>
        <end position="151"/>
    </location>
</feature>
<comment type="similarity">
    <text evidence="1">Belongs to the CRF-binding protein family.</text>
</comment>
<feature type="domain" description="Corticotropin-releasing factor binding protein N-terminal" evidence="6">
    <location>
        <begin position="1295"/>
        <end position="1377"/>
    </location>
</feature>
<feature type="domain" description="Corticotropin-releasing factor binding protein N-terminal" evidence="6">
    <location>
        <begin position="2260"/>
        <end position="2375"/>
    </location>
</feature>
<feature type="chain" id="PRO_5045794000" description="Corticotropin-releasing factor-binding protein" evidence="5">
    <location>
        <begin position="22"/>
        <end position="5821"/>
    </location>
</feature>
<feature type="domain" description="Corticotropin-releasing factor binding protein N-terminal" evidence="6">
    <location>
        <begin position="3202"/>
        <end position="3318"/>
    </location>
</feature>
<evidence type="ECO:0000313" key="7">
    <source>
        <dbReference type="EMBL" id="KAH9416597.1"/>
    </source>
</evidence>
<sequence length="5821" mass="680205">MNRWTLIMMIIIESLVKFALTNNEKKLLNIIEPQDGLIELSTQGTYSVYVSTEMFNTKCVIYLIAPIDKTMTVELIENDDIHPCARGSYIVTFDGWSYYDQIYPAADNPYYRINDRAKEFCRKGVSITFIYNAGMIMYRFKYGGGFTFKLKFNDNQKPHSLFISGSETSEGKIRFDWTRNLGNNNTIYILQTAFTRGRFVGQAIKITSMKIGYENKPIVQLPHSCQRFSKNKILNYVEIGGWGDPPGFHTWDMTVSTEICSHAFYDKPIPIFCPNIGIRLHIDDSNAPDHKIISIPMRLDSTVCQQTIQEPGFFVVDISTDNSRKDCSIFIKAPESFNIEFEVDYLNLGDKSTKECRDSDFINLVDGWYYDQEFIPNAFDHKEAPGNRMLKICDEETFNFLKNRGKRIYRTSQNVGQIYYHLSIIGPEFAFKIRFLFNKEPCNIIYTMDNILDGSTYLTRNYRQSRICSTYFVQQSWNQTEKLYGILVNVISYDIGGKADQTNEQDLIQHSTKACANRLTNDWVELGGGVMFGISSIMHPDDFQICNQAPIKTFPFSLIVRCQNIAMRLISLLSYRSNNFIQFSIKKITKEMGKESLPTDNIKEITCFNKPKHWVYNQMAFDPDHCIEQLVIYEGLYGLNAMDSTVNKDCSIIIVANSTEIIEITVDDYDMDCDEHESYLKFFDGWIHNNDEIWPNEDDHQKKRRENRYESFCNQKDKPIRSQQNIVQIFYRIKHSGRGFRLRAKFIETPEPCNRIIRARDRTVIGQTYVMETVRSSRVCTILIVDFPWDKQSLTGMVFQIIDLQVKDQINTCLANKTMCSTKQSKDYIKFYGDNRIDFSSLLMKKGFEFCFDSDEYPIQYLVRYCRNMAVRMISSGQFINHLEFKLKPIRSVQSSPTMPFGEHIPYYRLCQRPKWTKPKLKKRSITKKGLLFFLKADKDIRKGNRWTLMIMIIIIFDTYVEYALTNDDKKLLTIIGPEDGLIELSTSGTYSVYVSNEMFDTKCIIYLIAPIDKTMTVELIENDDIHPCARGSYIVTFDGWSYYDQTYPAADNPGNDRAKEFCNNGVSTTFINNAGMIMYRFKFGGGFTFRLKFNDNQKPHSIFISGSETSEGKIRFNWTRNLGNKNTIYILQTALTRGRFVGQSIKVTSMKIGYKNKPIVQLPYSCRRFKKNKIVNYVEIGGWGEPPDDKPIPIFCPNIGIRLHIDDFNAPDQYIEFTYRPISEQFYNSLMKRPVKLVCPKIPSDFWISIPIRLDSTVCQQSIQEPGYFVVDISTENILTIEIEVDYLNLGDKSTKECRDSDFINLVDGWYYDGEFLPHPFDHKDASGNRMLKICDEETFNFLKNRGKIIYRTSQNIGQIYYHLSIIGPLFSFTIRFLFVKEPCNVIYAIDNVLDESTYLTRNYRQSKICATYFVKQIWNQTEKLYGILVNVLSYNIGGKYDQIDEQDLIKHSKQACTKCLTNDWAEIGGGVMFGISSIMHPDDFQICNQAPIQTFPFSLILRCQNIAIRLVSLLSYRSNNFIQFSIKKITKEMGKESLPKDNIKEITCFKKIKHLVYNQMAFDPDHCVEQLVIYEGLYGLNAMDSTVNKDCSIIIVANSTEIIEITVDDYDMDCDEHESYLKFFDGWIHNNDEIWPNEDDHQKKHRENRYESFCNQKDKPIRSQQNIVQIFYRIKQSGRGFRLRAKFIETPEPCNRIIRARDHTVIGQTYVMETVKSSRVCTILVVDFPWDKQSLTGMVFQITNLQVKDQFDTCIADKAMCSSMKSKDYIKFYGDNRIDFSSLLMKKGFEFCFDSDEYPVQYLVRYCRNMAVRMISSGQFINHLEFKLKPIHSVQSSPTMPFGEHIPYYRLCQRPKWTKPKLKKRSIKKKGLLFFLNADYDVRTGNQWTLMIMIIIIFDSYVEYALTNDDKKLLNIIEPQDGLIELSTQGTYSVYVSTEMFNTKCVIYLIAPIDKTMTVELIENDDIHPCARGSYIVTFDGWSYYDQTYPAVDNPNYRINDRTKEFCRKGVSTTFIYNAGMIMYRFKFGGGFTFKLKFNDNQKPHSLFISGSETSEGKIRFDWTRNLGNNNTIYILQTPFTRGRFVGLSINIKSMKIGYENKPIVQLPHSCQRFSKNKILNYVEIGGWGDPPGFHTWDMTVSTEICSHAFCKLLCCLQITHNNNNSFGFYSDDKPIPIFCPNIGIRLHIDDFNAPDQYIEFTYRPISEQFYNSIMKRPVKLVCPKIPSDFKVSIPIRLDSTVCQQSIQEPGFFVVDISTDNSRKDCSIFIKAPESFNIEFEVDYLNLGDKSTKECRDSDFINLIDGWYYDGEFLPHPFDHKEASGNRMLKICDEETFNFLKNRGKRIYRTSQNIGQIYYHLSIIGPQFSFKIRFLFDKEPCNVIYTMDNILDESTYLTRNYRQSRICSTYFVQQSWNQTEKLYGILVNVLSYDIGGKYDQINEQELLQHSTKACTKRLTDDWAEIGGGVMFGISSIMHPDDFHICNQAPIKTFPFSLILRCQNIAMRLISLLSYRSNNFIQFSIKKITKEMGIESLPTDNIKEITCFNKPKHFIYNQMAFDPDHCVEQLVIYEGLYGLNAMDSTVNKDCSIIIVANSTEIIEITVDDYDMDCDEHESYLKFFDGWIHNNDEIWPNEDDHQKKHRENRYESFCNQKDKPIRSQQNIVQIFYRIKQSGRGFRLRAKFIETPEPCNRIIRARDRTVIGQTYVMETVKSSKVCAILIVDFPWDKQSLTGMVFQITNLQVKDQIDTCIANKTMCSTKKSKDYIKFYGDNRIDFSSLLMKKGFEFCFESDEYPVQYLVRYCRNMAVRMMSSGQFINHLEFKLKPIRSVQSSPTMPFGEHIPYYRFCQRPKWTKSKLKKRSITKKGSLFFLNADNDVRTKVRIPTTLPGLDELLSGFHEDGQIELSQPGTYSVYVSNEMFSTRCAIYLISPIDKTMSVELIENDNIYPCKRGSFIVTFDGWAYYDHTYPAMINPNYHIKDRTKPFCHSGVSTTFIYNAGMIMYLFKFGGGFTFKLKFNDNQKPHSLFISGSETSEGKIRFDWSKNLGNNNSIYILQTPFTKGRFIGLSLNITSMKIGYENKPIVQLPYSCKRFTENKTVNYVEIGGWGDPPDDKPIPIFCPNIGIRLHIDDSNAPDQYIEFRYRPISKQFYNSLIKRPVKLVCPNVPSDLLVSVPMRLDSTVCQQSIQEPGFFIMDISTENSRKECSIYIHAPASFTIEIEMDNLNLGDPSSTECQDPDFINLVDGWYYDQEFLPHSSDHKEATDNRMLKICTEETFNFLKNGGKRIYRTSQNIGQIYYRLSKIGPQFSFAIRFLFVKEPCNVIYAIDNVMDESIYLTRNYRQTKICATYFVKQIWNQTEKLYGILVNVLSYDIGGKYDQINEQDLIQHRKKACITRYSNDWVEINGGVMFGISSAMFPDDFQICNQSPIKIFPFSLILRCQNIAIRLTSQLSYRTNNYIQFSIKKITKEMGKDSLPKDNIKEITCFNKPKHWVYNQLALDPDHCVDQLIIFEGLYGLNAMDSTVNKDCSLIIVANSTEIIEIIVDNYDMDCDEHESYLKFFDGWIHNNNEIWPNEADHKKKRRENRYESFCNQKDKPIRSQQNIVQIFYRIKHSGRGFRLRAKFIETPEPCNRIIRIHDRTIIEQTYVMETVKSSRVCTILIVDWPWDKQSLTGMVFQITNLQVKNQLDTCIANKNMCSSKKSKDYIKFYGDNRIDFSSLLMKKGFEFCFKQPDEYPMQYLIRYCRNMAVRMISSGQFINHLEFKLKPIRSVQSSPTMPFGEHIPYYRLCQRPKWTKSKLKKPTITKKGLLFFLNADDDVQNKENFHKIHAMLLQQGKIEYPDFIIGEGENDCDILVTLQGNYQVKPMKTKIDFECTIYLWAPIDSLIVVEFLDDNSPCDNRNSFIMIRDYWSWYEQVYPMDAKIYQQTKRICNDDYWNRKKFQSKQNGAMITYRYRRIVDEKFKFRLQFIPNNEPCIIFVAGSETTHGEYRLKNNDKNCALYIVQSPKWNKGNFLGIMLTIDEFDVGDTKTKTYIPYPYYCHGVNNFVQFGGFGPGLSGYSTDEMQTWIEICNERYFPNRLYIICPNVVVRLISYNQQRKPYIKFHYRALTTNSFLATDYLFKQNAYKFECTIDSIEMPEIPTPLFLRDENNCWYLIRNQGYHSISTLNEMNLKQKCKIYILAPLKHFIQIEMIDININENDHCDDYEKVDFISATDGWTFENEFIPNRKLDPLPMCKQNGNRFIQSAQNIAQIEFYIPQNDKFNYHSKISPGFAFTVRFFFEPNLCNDVYLINSMIRYTSERLILMDFKLRKNCTIYFPRLPWIKSGFIGLKFHLYNYSIGKPISELSSLEQNLVILDVIEGGLKFGMTTNLEPYGLEFCNALDVPPPHKITIICPSSAFSLQSSFKYDNFIIFDVTTLFLGEQPTKKKINEDVAYCGTRPVSDQLIISLDYHVCMQVINATGHYSLGASIDNIKKDCDLYIYGANKEQKAEIEIISIRIYDGWKKGNFTILPIYNTYDEIEKHIYPMCKRKNTPIRLSDSIGQIEYRIEGKDWNNDFEFKVQNFYKIQTLLLQQGDIKYADFIIGHGDDDCDVLASLQGTYQVYITEKHLDFECHIYLWGHTDKLIFVEFLDNNSPCDNENSYIETNDYWQWYDQIYPMNKKIYHLHDRICNDHYIGHKTFISSQNGAMITYRFKHTVGQFKFRLTFVENNNLCDVFIAGSETTHGVHEYTNDNINLQRICSLYIIQSPKWNKGNFFGMKITINEFDIGDKQTKTRVPYPFYCHGVKNFVQIGGFGPALLGYYTEKMHTWIELCNEHYYAEPIFIQCPNVVIRIAIWYSQQHIKLHYKSITSKSFWTTDYLRQKNPYKLQCSNESMYVTNVPVQLTNPERNESDPSYCRDYRTEDYIAGIDGWTIDGENIPNIFLDDQSTQQQQPQTTLTEIPLCKKNGDRYFVSSQNIAEIDFYLPFTKTFLYDSPIPPVCNQVYLINTEDRYTTERLLLLSYNVHINCTFYFPRLPWIQSNFIGLKFHLYNYSIGKPMSQLTSLEQNLVRLDLPNRCGYLQSQNDLIQLEGGLKFGMTAQLKPHAFEFCNALNVPPPHNFTILCPNSAINLRSSFEYYNFIEFDITTMFEGEISQLQPTANQTDNNQDDNPNEDIAYCSYKRRTPACKQTINESGYYSLGVSREHYNKLCILYIMAPNSLQLIQIEIIHIKFTCNDDDKINNNQYLRLFDGWRFVDRLVIPRTFDSIKNYTSRIYNLCKRTREKIFLSQNIGQLEYRIKGKGWNKDFQFSLRFIRNPEPCDQIYFLDDVFKQKKHINFRMINNNHDGYICTTYIMFVPWNPYPDHVRDESDYSGLDIHFTKYEIPEKSLHKHIYDWDDSCTKHGAKYYIRIIGNHDVKYFFKEHHMRGVELCVAFQVHWCWNVGIELVAPLKKSPNAETTQVEPSSIEVTVVPLKSKELVPNDPGVLRAWEFYQAHPPLCKRPEFHYENPSDIWEFLDPDKPNTNEPNDEDILREEKSPYPMPSFILPSKQFIDVTVEGHYTITPDENMYGEIGTIKFYTPDPTKIIAFYIQPINLNCPSSSFIRWFDGWNVGEIIPYTSDHPLSYEDRFSDNICKTDLELKFQSYHSAQNFAQIDYRFYSQKTHTCHALLLDSINDNQKCPYFYSYTLQNYELNRARTCSLFLIKQQKQKFTASFRIHYLQVGKPDPIFQAPDDDSLRPNCGNDHLYIQGNSRSDHKKTKDLDFCNNFKPDLERGGFPLSCRNITIRLKSSVIISYLPSTPDEICRWNDELREGKAKLYHTIRCTEDFE</sequence>
<keyword evidence="8" id="KW-1185">Reference proteome</keyword>
<dbReference type="Pfam" id="PF05428">
    <property type="entry name" value="CRF-BP_N"/>
    <property type="match status" value="12"/>
</dbReference>
<reference evidence="7 8" key="1">
    <citation type="journal article" date="2018" name="J. Allergy Clin. Immunol.">
        <title>High-quality assembly of Dermatophagoides pteronyssinus genome and transcriptome reveals a wide range of novel allergens.</title>
        <authorList>
            <person name="Liu X.Y."/>
            <person name="Yang K.Y."/>
            <person name="Wang M.Q."/>
            <person name="Kwok J.S."/>
            <person name="Zeng X."/>
            <person name="Yang Z."/>
            <person name="Xiao X.J."/>
            <person name="Lau C.P."/>
            <person name="Li Y."/>
            <person name="Huang Z.M."/>
            <person name="Ba J.G."/>
            <person name="Yim A.K."/>
            <person name="Ouyang C.Y."/>
            <person name="Ngai S.M."/>
            <person name="Chan T.F."/>
            <person name="Leung E.L."/>
            <person name="Liu L."/>
            <person name="Liu Z.G."/>
            <person name="Tsui S.K."/>
        </authorList>
    </citation>
    <scope>NUCLEOTIDE SEQUENCE [LARGE SCALE GENOMIC DNA]</scope>
    <source>
        <strain evidence="7">Derp</strain>
    </source>
</reference>
<dbReference type="Gene3D" id="2.60.120.290">
    <property type="entry name" value="Spermadhesin, CUB domain"/>
    <property type="match status" value="4"/>
</dbReference>
<dbReference type="EMBL" id="NJHN03000090">
    <property type="protein sequence ID" value="KAH9416597.1"/>
    <property type="molecule type" value="Genomic_DNA"/>
</dbReference>
<evidence type="ECO:0000256" key="4">
    <source>
        <dbReference type="ARBA" id="ARBA00033162"/>
    </source>
</evidence>
<evidence type="ECO:0000313" key="8">
    <source>
        <dbReference type="Proteomes" id="UP000887458"/>
    </source>
</evidence>
<dbReference type="PANTHER" id="PTHR10278">
    <property type="entry name" value="CORTICOTROPIN-RELEASING FACTOR-BINDING PROTEIN"/>
    <property type="match status" value="1"/>
</dbReference>
<evidence type="ECO:0000256" key="3">
    <source>
        <dbReference type="ARBA" id="ARBA00024997"/>
    </source>
</evidence>
<evidence type="ECO:0000256" key="2">
    <source>
        <dbReference type="ARBA" id="ARBA00015713"/>
    </source>
</evidence>
<feature type="domain" description="Corticotropin-releasing factor binding protein N-terminal" evidence="6">
    <location>
        <begin position="625"/>
        <end position="744"/>
    </location>
</feature>
<dbReference type="PANTHER" id="PTHR10278:SF0">
    <property type="entry name" value="CORTICOTROPIN-RELEASING FACTOR-BINDING PROTEIN"/>
    <property type="match status" value="1"/>
</dbReference>
<feature type="domain" description="Corticotropin-releasing factor binding protein N-terminal" evidence="6">
    <location>
        <begin position="1928"/>
        <end position="2039"/>
    </location>
</feature>
<comment type="function">
    <text evidence="3">Binds CRF and inactivates it. May prevent inappropriate pituitary-adrenal stimulation in pregnancy.</text>
</comment>
<evidence type="ECO:0000259" key="6">
    <source>
        <dbReference type="Pfam" id="PF05428"/>
    </source>
</evidence>
<protein>
    <recommendedName>
        <fullName evidence="2">Corticotropin-releasing factor-binding protein</fullName>
    </recommendedName>
    <alternativeName>
        <fullName evidence="4">Corticotropin-releasing hormone-binding protein</fullName>
    </alternativeName>
</protein>
<dbReference type="InterPro" id="IPR035914">
    <property type="entry name" value="Sperma_CUB_dom_sf"/>
</dbReference>
<feature type="domain" description="Corticotropin-releasing factor binding protein N-terminal" evidence="6">
    <location>
        <begin position="318"/>
        <end position="434"/>
    </location>
</feature>
<feature type="domain" description="Corticotropin-releasing factor binding protein N-terminal" evidence="6">
    <location>
        <begin position="3508"/>
        <end position="3628"/>
    </location>
</feature>
<dbReference type="InterPro" id="IPR056177">
    <property type="entry name" value="CRF-BP_N"/>
</dbReference>
<dbReference type="InterPro" id="IPR008435">
    <property type="entry name" value="CRF-bd"/>
</dbReference>
<evidence type="ECO:0000256" key="1">
    <source>
        <dbReference type="ARBA" id="ARBA00008313"/>
    </source>
</evidence>
<feature type="domain" description="Corticotropin-releasing factor binding protein N-terminal" evidence="6">
    <location>
        <begin position="2925"/>
        <end position="3021"/>
    </location>
</feature>
<accession>A0ABQ8J255</accession>
<dbReference type="Proteomes" id="UP000887458">
    <property type="component" value="Unassembled WGS sequence"/>
</dbReference>
<proteinExistence type="inferred from homology"/>
<keyword evidence="5" id="KW-0732">Signal</keyword>
<evidence type="ECO:0000256" key="5">
    <source>
        <dbReference type="SAM" id="SignalP"/>
    </source>
</evidence>
<gene>
    <name evidence="7" type="ORF">DERP_009960</name>
</gene>
<reference evidence="7 8" key="2">
    <citation type="journal article" date="2022" name="Mol. Biol. Evol.">
        <title>Comparative Genomics Reveals Insights into the Divergent Evolution of Astigmatic Mites and Household Pest Adaptations.</title>
        <authorList>
            <person name="Xiong Q."/>
            <person name="Wan A.T."/>
            <person name="Liu X."/>
            <person name="Fung C.S."/>
            <person name="Xiao X."/>
            <person name="Malainual N."/>
            <person name="Hou J."/>
            <person name="Wang L."/>
            <person name="Wang M."/>
            <person name="Yang K.Y."/>
            <person name="Cui Y."/>
            <person name="Leung E.L."/>
            <person name="Nong W."/>
            <person name="Shin S.K."/>
            <person name="Au S.W."/>
            <person name="Jeong K.Y."/>
            <person name="Chew F.T."/>
            <person name="Hui J.H."/>
            <person name="Leung T.F."/>
            <person name="Tungtrongchitr A."/>
            <person name="Zhong N."/>
            <person name="Liu Z."/>
            <person name="Tsui S.K."/>
        </authorList>
    </citation>
    <scope>NUCLEOTIDE SEQUENCE [LARGE SCALE GENOMIC DNA]</scope>
    <source>
        <strain evidence="7">Derp</strain>
    </source>
</reference>
<dbReference type="SUPFAM" id="SSF49854">
    <property type="entry name" value="Spermadhesin, CUB domain"/>
    <property type="match status" value="4"/>
</dbReference>
<feature type="signal peptide" evidence="5">
    <location>
        <begin position="1"/>
        <end position="21"/>
    </location>
</feature>
<feature type="domain" description="Corticotropin-releasing factor binding protein N-terminal" evidence="6">
    <location>
        <begin position="2566"/>
        <end position="2685"/>
    </location>
</feature>
<feature type="domain" description="Corticotropin-releasing factor binding protein N-terminal" evidence="6">
    <location>
        <begin position="1568"/>
        <end position="1687"/>
    </location>
</feature>